<evidence type="ECO:0000313" key="9">
    <source>
        <dbReference type="Proteomes" id="UP000676409"/>
    </source>
</evidence>
<feature type="transmembrane region" description="Helical" evidence="7">
    <location>
        <begin position="300"/>
        <end position="319"/>
    </location>
</feature>
<keyword evidence="5 7" id="KW-1133">Transmembrane helix</keyword>
<dbReference type="Gene3D" id="1.20.1250.20">
    <property type="entry name" value="MFS general substrate transporter like domains"/>
    <property type="match status" value="2"/>
</dbReference>
<feature type="transmembrane region" description="Helical" evidence="7">
    <location>
        <begin position="325"/>
        <end position="348"/>
    </location>
</feature>
<feature type="transmembrane region" description="Helical" evidence="7">
    <location>
        <begin position="235"/>
        <end position="254"/>
    </location>
</feature>
<dbReference type="PANTHER" id="PTHR31585:SF0">
    <property type="entry name" value="FOLATE-BIOPTERIN TRANSPORTER 1, CHLOROPLASTIC"/>
    <property type="match status" value="1"/>
</dbReference>
<dbReference type="AlphaFoldDB" id="A0A975IXC3"/>
<evidence type="ECO:0000256" key="6">
    <source>
        <dbReference type="ARBA" id="ARBA00023136"/>
    </source>
</evidence>
<evidence type="ECO:0000256" key="7">
    <source>
        <dbReference type="SAM" id="Phobius"/>
    </source>
</evidence>
<dbReference type="KEGG" id="caul:KCG34_05055"/>
<sequence>MTESSKLGDEPLGLRGRNWRIFSYFAPLTLLVSLISPHGNLADIAVTFMLKDRLHASATQVSLFRLIVTLPLLASMLVGLARDHWNPLGWRDRGHMLIFAALTAATYIAQGAARLSFASLVAGMLCANILMLFVSGAHQGLLALIGQENRMSGRLAVVWQTISYVPIVGGSFLGGELAERMSPSATFLILGAASMALMLFSLWKPAAVFDHAYDQPAAKAGRLWEDVRRLLRSRAIYAPILLPFLFNFSPGFVTPLQFHITNELHARPSVYGDFFSLYFVGFTPLFLLYGWLLSRVSFRVLLWSGLAIGGPNVAILPFIHSPDVLLAAAAPMGACAAIGWCAICDLAIRSCPRGLQGTLMLLAAAAGVLGYRFSDVLGARLYDLAPGSGFTLGIVISVIATLLCLPVVLLVPRDVMDIREGAEAATTEVVEPRVAVRTAGDGALLNSEKAR</sequence>
<dbReference type="GO" id="GO:0016020">
    <property type="term" value="C:membrane"/>
    <property type="evidence" value="ECO:0007669"/>
    <property type="project" value="UniProtKB-SubCell"/>
</dbReference>
<feature type="transmembrane region" description="Helical" evidence="7">
    <location>
        <begin position="62"/>
        <end position="81"/>
    </location>
</feature>
<feature type="transmembrane region" description="Helical" evidence="7">
    <location>
        <begin position="355"/>
        <end position="374"/>
    </location>
</feature>
<comment type="subcellular location">
    <subcellularLocation>
        <location evidence="1">Membrane</location>
        <topology evidence="1">Multi-pass membrane protein</topology>
    </subcellularLocation>
</comment>
<evidence type="ECO:0000256" key="1">
    <source>
        <dbReference type="ARBA" id="ARBA00004141"/>
    </source>
</evidence>
<dbReference type="Proteomes" id="UP000676409">
    <property type="component" value="Chromosome"/>
</dbReference>
<feature type="transmembrane region" description="Helical" evidence="7">
    <location>
        <begin position="21"/>
        <end position="42"/>
    </location>
</feature>
<evidence type="ECO:0000256" key="4">
    <source>
        <dbReference type="ARBA" id="ARBA00022692"/>
    </source>
</evidence>
<reference evidence="8" key="1">
    <citation type="submission" date="2021-04" db="EMBL/GenBank/DDBJ databases">
        <title>The complete genome sequence of Caulobacter sp. S6.</title>
        <authorList>
            <person name="Tang Y."/>
            <person name="Ouyang W."/>
            <person name="Liu Q."/>
            <person name="Huang B."/>
            <person name="Guo Z."/>
            <person name="Lei P."/>
        </authorList>
    </citation>
    <scope>NUCLEOTIDE SEQUENCE</scope>
    <source>
        <strain evidence="8">S6</strain>
    </source>
</reference>
<dbReference type="Pfam" id="PF07690">
    <property type="entry name" value="MFS_1"/>
    <property type="match status" value="1"/>
</dbReference>
<gene>
    <name evidence="8" type="ORF">KCG34_05055</name>
</gene>
<keyword evidence="6 7" id="KW-0472">Membrane</keyword>
<dbReference type="GO" id="GO:0022857">
    <property type="term" value="F:transmembrane transporter activity"/>
    <property type="evidence" value="ECO:0007669"/>
    <property type="project" value="InterPro"/>
</dbReference>
<feature type="transmembrane region" description="Helical" evidence="7">
    <location>
        <begin position="389"/>
        <end position="411"/>
    </location>
</feature>
<dbReference type="InterPro" id="IPR039309">
    <property type="entry name" value="BT1"/>
</dbReference>
<dbReference type="RefSeq" id="WP_211939303.1">
    <property type="nucleotide sequence ID" value="NZ_CP073078.1"/>
</dbReference>
<organism evidence="8 9">
    <name type="scientific">Phenylobacterium montanum</name>
    <dbReference type="NCBI Taxonomy" id="2823693"/>
    <lineage>
        <taxon>Bacteria</taxon>
        <taxon>Pseudomonadati</taxon>
        <taxon>Pseudomonadota</taxon>
        <taxon>Alphaproteobacteria</taxon>
        <taxon>Caulobacterales</taxon>
        <taxon>Caulobacteraceae</taxon>
        <taxon>Phenylobacterium</taxon>
    </lineage>
</organism>
<protein>
    <submittedName>
        <fullName evidence="8">MFS transporter</fullName>
    </submittedName>
</protein>
<comment type="similarity">
    <text evidence="2">Belongs to the major facilitator superfamily. Folate-biopterin transporter (TC 2.A.71) family.</text>
</comment>
<dbReference type="PANTHER" id="PTHR31585">
    <property type="entry name" value="FOLATE-BIOPTERIN TRANSPORTER 1, CHLOROPLASTIC"/>
    <property type="match status" value="1"/>
</dbReference>
<dbReference type="InterPro" id="IPR036259">
    <property type="entry name" value="MFS_trans_sf"/>
</dbReference>
<proteinExistence type="inferred from homology"/>
<dbReference type="SUPFAM" id="SSF103473">
    <property type="entry name" value="MFS general substrate transporter"/>
    <property type="match status" value="1"/>
</dbReference>
<evidence type="ECO:0000256" key="5">
    <source>
        <dbReference type="ARBA" id="ARBA00022989"/>
    </source>
</evidence>
<feature type="transmembrane region" description="Helical" evidence="7">
    <location>
        <begin position="93"/>
        <end position="109"/>
    </location>
</feature>
<keyword evidence="3" id="KW-0813">Transport</keyword>
<dbReference type="InterPro" id="IPR011701">
    <property type="entry name" value="MFS"/>
</dbReference>
<name>A0A975IXC3_9CAUL</name>
<feature type="transmembrane region" description="Helical" evidence="7">
    <location>
        <begin position="274"/>
        <end position="293"/>
    </location>
</feature>
<keyword evidence="9" id="KW-1185">Reference proteome</keyword>
<evidence type="ECO:0000256" key="2">
    <source>
        <dbReference type="ARBA" id="ARBA00007015"/>
    </source>
</evidence>
<evidence type="ECO:0000313" key="8">
    <source>
        <dbReference type="EMBL" id="QUD89251.1"/>
    </source>
</evidence>
<feature type="transmembrane region" description="Helical" evidence="7">
    <location>
        <begin position="185"/>
        <end position="203"/>
    </location>
</feature>
<keyword evidence="4 7" id="KW-0812">Transmembrane</keyword>
<dbReference type="Pfam" id="PF03092">
    <property type="entry name" value="BT1"/>
    <property type="match status" value="1"/>
</dbReference>
<dbReference type="EMBL" id="CP073078">
    <property type="protein sequence ID" value="QUD89251.1"/>
    <property type="molecule type" value="Genomic_DNA"/>
</dbReference>
<evidence type="ECO:0000256" key="3">
    <source>
        <dbReference type="ARBA" id="ARBA00022448"/>
    </source>
</evidence>
<accession>A0A975IXC3</accession>